<accession>A0A5C0UEY8</accession>
<organism evidence="3 4">
    <name type="scientific">Candidatus Cytomitobacter indipagum</name>
    <dbReference type="NCBI Taxonomy" id="2601575"/>
    <lineage>
        <taxon>Bacteria</taxon>
        <taxon>Pseudomonadati</taxon>
        <taxon>Pseudomonadota</taxon>
        <taxon>Alphaproteobacteria</taxon>
        <taxon>Holosporales</taxon>
        <taxon>Holosporaceae</taxon>
        <taxon>Candidatus Cytomitobacter</taxon>
    </lineage>
</organism>
<evidence type="ECO:0000256" key="1">
    <source>
        <dbReference type="SAM" id="MobiDB-lite"/>
    </source>
</evidence>
<feature type="domain" description="S1 motif" evidence="2">
    <location>
        <begin position="42"/>
        <end position="108"/>
    </location>
</feature>
<dbReference type="PRINTS" id="PR00681">
    <property type="entry name" value="RIBOSOMALS1"/>
</dbReference>
<gene>
    <name evidence="3" type="ORF">FZC35_00310</name>
</gene>
<dbReference type="InterPro" id="IPR035104">
    <property type="entry name" value="Ribosomal_protein_S1-like"/>
</dbReference>
<protein>
    <recommendedName>
        <fullName evidence="2">S1 motif domain-containing protein</fullName>
    </recommendedName>
</protein>
<feature type="compositionally biased region" description="Basic and acidic residues" evidence="1">
    <location>
        <begin position="201"/>
        <end position="230"/>
    </location>
</feature>
<feature type="domain" description="S1 motif" evidence="2">
    <location>
        <begin position="126"/>
        <end position="198"/>
    </location>
</feature>
<evidence type="ECO:0000313" key="3">
    <source>
        <dbReference type="EMBL" id="QEK37832.1"/>
    </source>
</evidence>
<sequence>MHEFLKLRPKPRQYYNKSLEVDESNLRNMEEIKNSFSMPKEKSIVPATVSGVTKDYVWVNIGIKSEGRIDINEFKINGFGKIPNVGDLISVWIDKHEDSNGSMVISFSKVNQIRSWKDLEEIFQGKKLVEGTITEKVRGGFIVILLPWGVKSFLPSSQIDYSSLGGKASNLLQTMRNKKMQFFIIRMERKWNIIVSQKSDNQNDSRDSRPDSRDKSSDSRDSRNKSSDSR</sequence>
<dbReference type="InterPro" id="IPR012340">
    <property type="entry name" value="NA-bd_OB-fold"/>
</dbReference>
<reference evidence="3 4" key="1">
    <citation type="submission" date="2019-08" db="EMBL/GenBank/DDBJ databases">
        <title>Highly reduced genomes of protist endosymbionts show evolutionary convergence.</title>
        <authorList>
            <person name="George E."/>
            <person name="Husnik F."/>
            <person name="Tashyreva D."/>
            <person name="Prokopchuk G."/>
            <person name="Horak A."/>
            <person name="Kwong W.K."/>
            <person name="Lukes J."/>
            <person name="Keeling P.J."/>
        </authorList>
    </citation>
    <scope>NUCLEOTIDE SEQUENCE [LARGE SCALE GENOMIC DNA]</scope>
    <source>
        <strain evidence="3">1605</strain>
    </source>
</reference>
<dbReference type="SMART" id="SM00316">
    <property type="entry name" value="S1"/>
    <property type="match status" value="2"/>
</dbReference>
<dbReference type="GO" id="GO:0003676">
    <property type="term" value="F:nucleic acid binding"/>
    <property type="evidence" value="ECO:0007669"/>
    <property type="project" value="InterPro"/>
</dbReference>
<proteinExistence type="predicted"/>
<name>A0A5C0UEY8_9PROT</name>
<dbReference type="SUPFAM" id="SSF50249">
    <property type="entry name" value="Nucleic acid-binding proteins"/>
    <property type="match status" value="1"/>
</dbReference>
<dbReference type="KEGG" id="cip:FZC35_00310"/>
<feature type="region of interest" description="Disordered" evidence="1">
    <location>
        <begin position="196"/>
        <end position="230"/>
    </location>
</feature>
<dbReference type="RefSeq" id="WP_148980679.1">
    <property type="nucleotide sequence ID" value="NZ_CP043315.1"/>
</dbReference>
<evidence type="ECO:0000259" key="2">
    <source>
        <dbReference type="PROSITE" id="PS50126"/>
    </source>
</evidence>
<keyword evidence="4" id="KW-1185">Reference proteome</keyword>
<dbReference type="PROSITE" id="PS50126">
    <property type="entry name" value="S1"/>
    <property type="match status" value="2"/>
</dbReference>
<dbReference type="InterPro" id="IPR003029">
    <property type="entry name" value="S1_domain"/>
</dbReference>
<dbReference type="AlphaFoldDB" id="A0A5C0UEY8"/>
<dbReference type="OrthoDB" id="9804077at2"/>
<evidence type="ECO:0000313" key="4">
    <source>
        <dbReference type="Proteomes" id="UP000325155"/>
    </source>
</evidence>
<dbReference type="Gene3D" id="2.40.50.140">
    <property type="entry name" value="Nucleic acid-binding proteins"/>
    <property type="match status" value="1"/>
</dbReference>
<dbReference type="EMBL" id="CP043315">
    <property type="protein sequence ID" value="QEK37832.1"/>
    <property type="molecule type" value="Genomic_DNA"/>
</dbReference>
<dbReference type="Proteomes" id="UP000325155">
    <property type="component" value="Chromosome"/>
</dbReference>